<dbReference type="Pfam" id="PF13683">
    <property type="entry name" value="rve_3"/>
    <property type="match status" value="1"/>
</dbReference>
<gene>
    <name evidence="2" type="ORF">D6B99_08240</name>
</gene>
<accession>A0A386HP41</accession>
<dbReference type="EMBL" id="CP032489">
    <property type="protein sequence ID" value="AYD47595.1"/>
    <property type="molecule type" value="Genomic_DNA"/>
</dbReference>
<dbReference type="RefSeq" id="WP_119986886.1">
    <property type="nucleotide sequence ID" value="NZ_CP032489.1"/>
</dbReference>
<proteinExistence type="predicted"/>
<feature type="domain" description="Integrase catalytic" evidence="1">
    <location>
        <begin position="128"/>
        <end position="300"/>
    </location>
</feature>
<dbReference type="GO" id="GO:0003676">
    <property type="term" value="F:nucleic acid binding"/>
    <property type="evidence" value="ECO:0007669"/>
    <property type="project" value="InterPro"/>
</dbReference>
<evidence type="ECO:0000313" key="2">
    <source>
        <dbReference type="EMBL" id="AYD47595.1"/>
    </source>
</evidence>
<dbReference type="Proteomes" id="UP000266118">
    <property type="component" value="Chromosome"/>
</dbReference>
<organism evidence="2 3">
    <name type="scientific">Arachidicoccus soli</name>
    <dbReference type="NCBI Taxonomy" id="2341117"/>
    <lineage>
        <taxon>Bacteria</taxon>
        <taxon>Pseudomonadati</taxon>
        <taxon>Bacteroidota</taxon>
        <taxon>Chitinophagia</taxon>
        <taxon>Chitinophagales</taxon>
        <taxon>Chitinophagaceae</taxon>
        <taxon>Arachidicoccus</taxon>
    </lineage>
</organism>
<dbReference type="GO" id="GO:0015074">
    <property type="term" value="P:DNA integration"/>
    <property type="evidence" value="ECO:0007669"/>
    <property type="project" value="InterPro"/>
</dbReference>
<dbReference type="PROSITE" id="PS50994">
    <property type="entry name" value="INTEGRASE"/>
    <property type="match status" value="1"/>
</dbReference>
<dbReference type="OrthoDB" id="930609at2"/>
<name>A0A386HP41_9BACT</name>
<dbReference type="KEGG" id="ark:D6B99_08240"/>
<dbReference type="SUPFAM" id="SSF46689">
    <property type="entry name" value="Homeodomain-like"/>
    <property type="match status" value="1"/>
</dbReference>
<evidence type="ECO:0000313" key="3">
    <source>
        <dbReference type="Proteomes" id="UP000266118"/>
    </source>
</evidence>
<sequence length="389" mass="45521">MDDIQQRQEAIRLYLAKEKAAAIAHRFNKSRKWLYHWISRYKNNPQGNWWEEQSRAPHTPCASVDAAMEQNILLIRTELMQEKMAQIGAISIQYEMQRRAMPVAPVWTINRVIAKHGLNKPLEQKMPGKAYPETFWHTHQMDLVGPRYIKGDGMFYSINLIDITTHTCYVKAVRTKSSVGIVAALAAFWQIYGMPDALQMDNELAFRGSNRYPRSFGSIVRFALSQGVTPIFIPVKEPWRNGIIEKFNDTYQKRFLRAYTFENLNDLSVQEKAFITFHNSHHRYSSQQHKTPDEMQALALKPICYKGNIHLPNMDGKVHIPLRGGCVYYIRYIRSDLKLRLPNECFILHERFKYSYVVAEVNIENHCLNIRQNYEIVQTFPYTITAIDW</sequence>
<dbReference type="AlphaFoldDB" id="A0A386HP41"/>
<keyword evidence="3" id="KW-1185">Reference proteome</keyword>
<dbReference type="InterPro" id="IPR012337">
    <property type="entry name" value="RNaseH-like_sf"/>
</dbReference>
<dbReference type="Gene3D" id="3.30.420.10">
    <property type="entry name" value="Ribonuclease H-like superfamily/Ribonuclease H"/>
    <property type="match status" value="1"/>
</dbReference>
<dbReference type="InterPro" id="IPR009057">
    <property type="entry name" value="Homeodomain-like_sf"/>
</dbReference>
<dbReference type="InterPro" id="IPR036397">
    <property type="entry name" value="RNaseH_sf"/>
</dbReference>
<dbReference type="SUPFAM" id="SSF53098">
    <property type="entry name" value="Ribonuclease H-like"/>
    <property type="match status" value="1"/>
</dbReference>
<dbReference type="InterPro" id="IPR001584">
    <property type="entry name" value="Integrase_cat-core"/>
</dbReference>
<evidence type="ECO:0000259" key="1">
    <source>
        <dbReference type="PROSITE" id="PS50994"/>
    </source>
</evidence>
<reference evidence="2 3" key="1">
    <citation type="submission" date="2018-09" db="EMBL/GenBank/DDBJ databases">
        <title>Arachidicoccus sp. nov., a bacterium isolated from soil.</title>
        <authorList>
            <person name="Weon H.-Y."/>
            <person name="Kwon S.-W."/>
            <person name="Lee S.A."/>
        </authorList>
    </citation>
    <scope>NUCLEOTIDE SEQUENCE [LARGE SCALE GENOMIC DNA]</scope>
    <source>
        <strain evidence="2 3">KIS59-12</strain>
    </source>
</reference>
<protein>
    <submittedName>
        <fullName evidence="2">Integrase</fullName>
    </submittedName>
</protein>
<dbReference type="Pfam" id="PF13384">
    <property type="entry name" value="HTH_23"/>
    <property type="match status" value="1"/>
</dbReference>